<name>A0A6A4L3N7_9ERIC</name>
<sequence length="154" mass="17319">MAGSENGESSSELSGFSLIFSDHKKVPQVLGISTISYLDINKTIWPNSPFNMHLIPVFRRFIQAAQTSFKVPCVELEFLANYLAELSLLEYRFLKFLPSLIAASANPTLEHYTSYVTSDLKGSVLALQELQLNTNGCSLNAIREKYRHQKVMID</sequence>
<keyword evidence="4" id="KW-0131">Cell cycle</keyword>
<keyword evidence="2" id="KW-0132">Cell division</keyword>
<dbReference type="SMART" id="SM01332">
    <property type="entry name" value="Cyclin_C"/>
    <property type="match status" value="1"/>
</dbReference>
<evidence type="ECO:0000256" key="3">
    <source>
        <dbReference type="ARBA" id="ARBA00023127"/>
    </source>
</evidence>
<evidence type="ECO:0008006" key="9">
    <source>
        <dbReference type="Google" id="ProtNLM"/>
    </source>
</evidence>
<dbReference type="Proteomes" id="UP000428333">
    <property type="component" value="Linkage Group LG09"/>
</dbReference>
<reference evidence="7 8" key="1">
    <citation type="journal article" date="2019" name="Genome Biol. Evol.">
        <title>The Rhododendron genome and chromosomal organization provide insight into shared whole-genome duplications across the heath family (Ericaceae).</title>
        <authorList>
            <person name="Soza V.L."/>
            <person name="Lindsley D."/>
            <person name="Waalkes A."/>
            <person name="Ramage E."/>
            <person name="Patwardhan R.P."/>
            <person name="Burton J.N."/>
            <person name="Adey A."/>
            <person name="Kumar A."/>
            <person name="Qiu R."/>
            <person name="Shendure J."/>
            <person name="Hall B."/>
        </authorList>
    </citation>
    <scope>NUCLEOTIDE SEQUENCE [LARGE SCALE GENOMIC DNA]</scope>
    <source>
        <strain evidence="7">RSF 1966-606</strain>
    </source>
</reference>
<feature type="domain" description="Cyclin C-terminal" evidence="6">
    <location>
        <begin position="52"/>
        <end position="154"/>
    </location>
</feature>
<comment type="caution">
    <text evidence="7">The sequence shown here is derived from an EMBL/GenBank/DDBJ whole genome shotgun (WGS) entry which is preliminary data.</text>
</comment>
<evidence type="ECO:0000256" key="2">
    <source>
        <dbReference type="ARBA" id="ARBA00022618"/>
    </source>
</evidence>
<evidence type="ECO:0000313" key="7">
    <source>
        <dbReference type="EMBL" id="KAE9452255.1"/>
    </source>
</evidence>
<evidence type="ECO:0000256" key="1">
    <source>
        <dbReference type="ARBA" id="ARBA00006955"/>
    </source>
</evidence>
<dbReference type="SMART" id="SM00385">
    <property type="entry name" value="CYCLIN"/>
    <property type="match status" value="1"/>
</dbReference>
<dbReference type="FunFam" id="1.10.472.10:FF:000013">
    <property type="entry name" value="Cyclin A1"/>
    <property type="match status" value="1"/>
</dbReference>
<evidence type="ECO:0000259" key="6">
    <source>
        <dbReference type="SMART" id="SM01332"/>
    </source>
</evidence>
<dbReference type="GO" id="GO:0051301">
    <property type="term" value="P:cell division"/>
    <property type="evidence" value="ECO:0007669"/>
    <property type="project" value="UniProtKB-KW"/>
</dbReference>
<comment type="similarity">
    <text evidence="1">Belongs to the cyclin family. Cyclin AB subfamily.</text>
</comment>
<gene>
    <name evidence="7" type="ORF">C3L33_15840</name>
</gene>
<accession>A0A6A4L3N7</accession>
<keyword evidence="3" id="KW-0195">Cyclin</keyword>
<dbReference type="InterPro" id="IPR013763">
    <property type="entry name" value="Cyclin-like_dom"/>
</dbReference>
<dbReference type="OrthoDB" id="5590282at2759"/>
<dbReference type="AlphaFoldDB" id="A0A6A4L3N7"/>
<evidence type="ECO:0000313" key="8">
    <source>
        <dbReference type="Proteomes" id="UP000428333"/>
    </source>
</evidence>
<dbReference type="SUPFAM" id="SSF47954">
    <property type="entry name" value="Cyclin-like"/>
    <property type="match status" value="1"/>
</dbReference>
<proteinExistence type="inferred from homology"/>
<feature type="domain" description="Cyclin-like" evidence="5">
    <location>
        <begin position="60"/>
        <end position="129"/>
    </location>
</feature>
<dbReference type="Pfam" id="PF02984">
    <property type="entry name" value="Cyclin_C"/>
    <property type="match status" value="1"/>
</dbReference>
<evidence type="ECO:0000256" key="4">
    <source>
        <dbReference type="ARBA" id="ARBA00023306"/>
    </source>
</evidence>
<dbReference type="InterPro" id="IPR036915">
    <property type="entry name" value="Cyclin-like_sf"/>
</dbReference>
<organism evidence="7 8">
    <name type="scientific">Rhododendron williamsianum</name>
    <dbReference type="NCBI Taxonomy" id="262921"/>
    <lineage>
        <taxon>Eukaryota</taxon>
        <taxon>Viridiplantae</taxon>
        <taxon>Streptophyta</taxon>
        <taxon>Embryophyta</taxon>
        <taxon>Tracheophyta</taxon>
        <taxon>Spermatophyta</taxon>
        <taxon>Magnoliopsida</taxon>
        <taxon>eudicotyledons</taxon>
        <taxon>Gunneridae</taxon>
        <taxon>Pentapetalae</taxon>
        <taxon>asterids</taxon>
        <taxon>Ericales</taxon>
        <taxon>Ericaceae</taxon>
        <taxon>Ericoideae</taxon>
        <taxon>Rhodoreae</taxon>
        <taxon>Rhododendron</taxon>
    </lineage>
</organism>
<keyword evidence="8" id="KW-1185">Reference proteome</keyword>
<feature type="non-terminal residue" evidence="7">
    <location>
        <position position="1"/>
    </location>
</feature>
<evidence type="ECO:0000259" key="5">
    <source>
        <dbReference type="SMART" id="SM00385"/>
    </source>
</evidence>
<dbReference type="EMBL" id="QEFC01002432">
    <property type="protein sequence ID" value="KAE9452255.1"/>
    <property type="molecule type" value="Genomic_DNA"/>
</dbReference>
<protein>
    <recommendedName>
        <fullName evidence="9">Cyclin C-terminal domain-containing protein</fullName>
    </recommendedName>
</protein>
<dbReference type="InterPro" id="IPR004367">
    <property type="entry name" value="Cyclin_C-dom"/>
</dbReference>
<dbReference type="Gene3D" id="1.10.472.10">
    <property type="entry name" value="Cyclin-like"/>
    <property type="match status" value="1"/>
</dbReference>